<proteinExistence type="predicted"/>
<keyword evidence="1" id="KW-1133">Transmembrane helix</keyword>
<feature type="transmembrane region" description="Helical" evidence="1">
    <location>
        <begin position="33"/>
        <end position="54"/>
    </location>
</feature>
<keyword evidence="1" id="KW-0472">Membrane</keyword>
<gene>
    <name evidence="2" type="ORF">SAMN05192530_104111</name>
</gene>
<keyword evidence="3" id="KW-1185">Reference proteome</keyword>
<evidence type="ECO:0000313" key="2">
    <source>
        <dbReference type="EMBL" id="SDO18855.1"/>
    </source>
</evidence>
<organism evidence="2 3">
    <name type="scientific">Aureimonas jatrophae</name>
    <dbReference type="NCBI Taxonomy" id="1166073"/>
    <lineage>
        <taxon>Bacteria</taxon>
        <taxon>Pseudomonadati</taxon>
        <taxon>Pseudomonadota</taxon>
        <taxon>Alphaproteobacteria</taxon>
        <taxon>Hyphomicrobiales</taxon>
        <taxon>Aurantimonadaceae</taxon>
        <taxon>Aureimonas</taxon>
    </lineage>
</organism>
<keyword evidence="1" id="KW-0812">Transmembrane</keyword>
<dbReference type="RefSeq" id="WP_170842555.1">
    <property type="nucleotide sequence ID" value="NZ_FNIT01000004.1"/>
</dbReference>
<accession>A0A1H0HI39</accession>
<protein>
    <submittedName>
        <fullName evidence="2">Uncharacterized protein</fullName>
    </submittedName>
</protein>
<evidence type="ECO:0000313" key="3">
    <source>
        <dbReference type="Proteomes" id="UP000198793"/>
    </source>
</evidence>
<dbReference type="EMBL" id="FNIT01000004">
    <property type="protein sequence ID" value="SDO18855.1"/>
    <property type="molecule type" value="Genomic_DNA"/>
</dbReference>
<name>A0A1H0HI39_9HYPH</name>
<dbReference type="AlphaFoldDB" id="A0A1H0HI39"/>
<sequence length="55" mass="5751">MADGTGHRGRLQKLEPNGAAVMVVASPTLSLQALRSGLLASAVLWLLLLVLWLAA</sequence>
<dbReference type="STRING" id="1166073.SAMN05192530_104111"/>
<evidence type="ECO:0000256" key="1">
    <source>
        <dbReference type="SAM" id="Phobius"/>
    </source>
</evidence>
<dbReference type="Proteomes" id="UP000198793">
    <property type="component" value="Unassembled WGS sequence"/>
</dbReference>
<reference evidence="2 3" key="1">
    <citation type="submission" date="2016-10" db="EMBL/GenBank/DDBJ databases">
        <authorList>
            <person name="de Groot N.N."/>
        </authorList>
    </citation>
    <scope>NUCLEOTIDE SEQUENCE [LARGE SCALE GENOMIC DNA]</scope>
    <source>
        <strain evidence="3">L7-484,KACC 16230,DSM 25025</strain>
    </source>
</reference>